<accession>A0ABQ1R4K7</accession>
<dbReference type="EMBL" id="BMGJ01000002">
    <property type="protein sequence ID" value="GGD55556.1"/>
    <property type="molecule type" value="Genomic_DNA"/>
</dbReference>
<keyword evidence="3" id="KW-1185">Reference proteome</keyword>
<feature type="domain" description="Pili assembly chaperone N-terminal" evidence="1">
    <location>
        <begin position="25"/>
        <end position="156"/>
    </location>
</feature>
<name>A0ABQ1R4K7_9ALTE</name>
<dbReference type="PANTHER" id="PTHR30251:SF4">
    <property type="entry name" value="SLR1668 PROTEIN"/>
    <property type="match status" value="1"/>
</dbReference>
<gene>
    <name evidence="2" type="ORF">GCM10011357_08960</name>
</gene>
<reference evidence="3" key="1">
    <citation type="journal article" date="2019" name="Int. J. Syst. Evol. Microbiol.">
        <title>The Global Catalogue of Microorganisms (GCM) 10K type strain sequencing project: providing services to taxonomists for standard genome sequencing and annotation.</title>
        <authorList>
            <consortium name="The Broad Institute Genomics Platform"/>
            <consortium name="The Broad Institute Genome Sequencing Center for Infectious Disease"/>
            <person name="Wu L."/>
            <person name="Ma J."/>
        </authorList>
    </citation>
    <scope>NUCLEOTIDE SEQUENCE [LARGE SCALE GENOMIC DNA]</scope>
    <source>
        <strain evidence="3">CGMCC 1.12923</strain>
    </source>
</reference>
<proteinExistence type="predicted"/>
<organism evidence="2 3">
    <name type="scientific">Lacimicrobium alkaliphilum</name>
    <dbReference type="NCBI Taxonomy" id="1526571"/>
    <lineage>
        <taxon>Bacteria</taxon>
        <taxon>Pseudomonadati</taxon>
        <taxon>Pseudomonadota</taxon>
        <taxon>Gammaproteobacteria</taxon>
        <taxon>Alteromonadales</taxon>
        <taxon>Alteromonadaceae</taxon>
        <taxon>Lacimicrobium</taxon>
    </lineage>
</organism>
<dbReference type="Proteomes" id="UP000614272">
    <property type="component" value="Unassembled WGS sequence"/>
</dbReference>
<sequence length="279" mass="31370">MYKSLLVLLFVLGVVQSGLAQASLLIYPTRVTFDEKDRSQQVTLTNTSQTTNTYRLEWREKRALREGGYDDIAAEEAKDLPVSSNMIRFSPRQVTLKPGERQVVRLALRRPRNLEVGEYRSHLMFKALPPNEEEKEESSPSLNIRMVISFAIPVVVREGALDASLQLKSAEIVYNPATESGTVHASIKRDGPHSLWGNLSAFWTPAGSDEQVLIAKLGEYSLWAELEQINAKLIWAEAPFVPSDGTLHIRYDGVRDFHGTTYIDEKIPLSKSDIKVVTE</sequence>
<dbReference type="InterPro" id="IPR050643">
    <property type="entry name" value="Periplasmic_pilus_chap"/>
</dbReference>
<comment type="caution">
    <text evidence="2">The sequence shown here is derived from an EMBL/GenBank/DDBJ whole genome shotgun (WGS) entry which is preliminary data.</text>
</comment>
<protein>
    <recommendedName>
        <fullName evidence="1">Pili assembly chaperone N-terminal domain-containing protein</fullName>
    </recommendedName>
</protein>
<dbReference type="InterPro" id="IPR008962">
    <property type="entry name" value="PapD-like_sf"/>
</dbReference>
<evidence type="ECO:0000313" key="2">
    <source>
        <dbReference type="EMBL" id="GGD55556.1"/>
    </source>
</evidence>
<dbReference type="InterPro" id="IPR013783">
    <property type="entry name" value="Ig-like_fold"/>
</dbReference>
<evidence type="ECO:0000259" key="1">
    <source>
        <dbReference type="Pfam" id="PF00345"/>
    </source>
</evidence>
<dbReference type="PANTHER" id="PTHR30251">
    <property type="entry name" value="PILUS ASSEMBLY CHAPERONE"/>
    <property type="match status" value="1"/>
</dbReference>
<dbReference type="SUPFAM" id="SSF49354">
    <property type="entry name" value="PapD-like"/>
    <property type="match status" value="1"/>
</dbReference>
<dbReference type="Gene3D" id="2.60.40.10">
    <property type="entry name" value="Immunoglobulins"/>
    <property type="match status" value="1"/>
</dbReference>
<dbReference type="RefSeq" id="WP_099036455.1">
    <property type="nucleotide sequence ID" value="NZ_BMGJ01000002.1"/>
</dbReference>
<dbReference type="Pfam" id="PF00345">
    <property type="entry name" value="PapD_N"/>
    <property type="match status" value="1"/>
</dbReference>
<evidence type="ECO:0000313" key="3">
    <source>
        <dbReference type="Proteomes" id="UP000614272"/>
    </source>
</evidence>
<dbReference type="InterPro" id="IPR016147">
    <property type="entry name" value="Pili_assmbl_chaperone_N"/>
</dbReference>